<reference evidence="2 3" key="1">
    <citation type="submission" date="2024-06" db="EMBL/GenBank/DDBJ databases">
        <authorList>
            <person name="Steensen K."/>
            <person name="Seneca J."/>
            <person name="Bartlau N."/>
            <person name="Yu A.X."/>
            <person name="Polz M.F."/>
        </authorList>
    </citation>
    <scope>NUCLEOTIDE SEQUENCE [LARGE SCALE GENOMIC DNA]</scope>
    <source>
        <strain evidence="2 3">FF146</strain>
    </source>
</reference>
<keyword evidence="2" id="KW-0808">Transferase</keyword>
<proteinExistence type="predicted"/>
<dbReference type="Proteomes" id="UP001569153">
    <property type="component" value="Unassembled WGS sequence"/>
</dbReference>
<name>A0ABV4M6Y8_9VIBR</name>
<dbReference type="Gene3D" id="3.40.50.2000">
    <property type="entry name" value="Glycogen Phosphorylase B"/>
    <property type="match status" value="2"/>
</dbReference>
<keyword evidence="3" id="KW-1185">Reference proteome</keyword>
<dbReference type="SUPFAM" id="SSF53756">
    <property type="entry name" value="UDP-Glycosyltransferase/glycogen phosphorylase"/>
    <property type="match status" value="1"/>
</dbReference>
<keyword evidence="2" id="KW-0328">Glycosyltransferase</keyword>
<feature type="domain" description="Glycosyl transferase family 1" evidence="1">
    <location>
        <begin position="201"/>
        <end position="346"/>
    </location>
</feature>
<dbReference type="RefSeq" id="WP_371730374.1">
    <property type="nucleotide sequence ID" value="NZ_JBGOOT010000007.1"/>
</dbReference>
<dbReference type="Pfam" id="PF00534">
    <property type="entry name" value="Glycos_transf_1"/>
    <property type="match status" value="1"/>
</dbReference>
<evidence type="ECO:0000259" key="1">
    <source>
        <dbReference type="Pfam" id="PF00534"/>
    </source>
</evidence>
<accession>A0ABV4M6Y8</accession>
<dbReference type="EMBL" id="JBGOOT010000007">
    <property type="protein sequence ID" value="MEZ8195295.1"/>
    <property type="molecule type" value="Genomic_DNA"/>
</dbReference>
<protein>
    <submittedName>
        <fullName evidence="2">Glycosyltransferase</fullName>
        <ecNumber evidence="2">2.4.-.-</ecNumber>
    </submittedName>
</protein>
<evidence type="ECO:0000313" key="3">
    <source>
        <dbReference type="Proteomes" id="UP001569153"/>
    </source>
</evidence>
<evidence type="ECO:0000313" key="2">
    <source>
        <dbReference type="EMBL" id="MEZ8195295.1"/>
    </source>
</evidence>
<dbReference type="GO" id="GO:0016757">
    <property type="term" value="F:glycosyltransferase activity"/>
    <property type="evidence" value="ECO:0007669"/>
    <property type="project" value="UniProtKB-KW"/>
</dbReference>
<comment type="caution">
    <text evidence="2">The sequence shown here is derived from an EMBL/GenBank/DDBJ whole genome shotgun (WGS) entry which is preliminary data.</text>
</comment>
<dbReference type="EC" id="2.4.-.-" evidence="2"/>
<dbReference type="InterPro" id="IPR001296">
    <property type="entry name" value="Glyco_trans_1"/>
</dbReference>
<gene>
    <name evidence="2" type="ORF">ACED38_10390</name>
</gene>
<sequence length="392" mass="45421">MINIFLFSDMRYPHNHSFLNGVLHSKLKANVTEFGINASSKSVFIKRKDSNHLSLGIPGTGFFKRLINYFLVLLNLIPLLFLMKKNGCDVIFVRNDPIFSLVALIYKKLSCKKIMIIYQLSHLKEEQLLCRPDIGSFSKLTVLLSRKVRNYIILSVDEVFFISHEMKEVIRKQLTSDFNINYHIFGLGMSLDWGGHKNKSKNFKGYAIYVGTLDSSRSMDVTIDAYIEAYEQKKLSIPLYIVGGDKNFQDKRKLQFIVRERNAEAIIKFIPTCDRLECYDYIYNAKFAICTFSDSVINRTISPTKLFEYMFFNVPVLCSNGNSVVENVLYNSKFGFISDFSKENIIKDLALIDRFSSDNEGSKLGYEYIKKNHNYDVMADRVMNIIRENFRD</sequence>
<organism evidence="2 3">
    <name type="scientific">Vibrio cortegadensis</name>
    <dbReference type="NCBI Taxonomy" id="1328770"/>
    <lineage>
        <taxon>Bacteria</taxon>
        <taxon>Pseudomonadati</taxon>
        <taxon>Pseudomonadota</taxon>
        <taxon>Gammaproteobacteria</taxon>
        <taxon>Vibrionales</taxon>
        <taxon>Vibrionaceae</taxon>
        <taxon>Vibrio</taxon>
    </lineage>
</organism>